<dbReference type="InterPro" id="IPR015421">
    <property type="entry name" value="PyrdxlP-dep_Trfase_major"/>
</dbReference>
<dbReference type="AlphaFoldDB" id="X1GAE3"/>
<proteinExistence type="predicted"/>
<comment type="caution">
    <text evidence="1">The sequence shown here is derived from an EMBL/GenBank/DDBJ whole genome shotgun (WGS) entry which is preliminary data.</text>
</comment>
<organism evidence="1">
    <name type="scientific">marine sediment metagenome</name>
    <dbReference type="NCBI Taxonomy" id="412755"/>
    <lineage>
        <taxon>unclassified sequences</taxon>
        <taxon>metagenomes</taxon>
        <taxon>ecological metagenomes</taxon>
    </lineage>
</organism>
<feature type="non-terminal residue" evidence="1">
    <location>
        <position position="1"/>
    </location>
</feature>
<evidence type="ECO:0000313" key="1">
    <source>
        <dbReference type="EMBL" id="GAH54881.1"/>
    </source>
</evidence>
<name>X1GAE3_9ZZZZ</name>
<gene>
    <name evidence="1" type="ORF">S03H2_32298</name>
</gene>
<sequence>PLSPEETVQGCLEIFYDLNKLLCEITGMDEYTMALLREHTVNLPAFSL</sequence>
<accession>X1GAE3</accession>
<dbReference type="EMBL" id="BARU01019623">
    <property type="protein sequence ID" value="GAH54881.1"/>
    <property type="molecule type" value="Genomic_DNA"/>
</dbReference>
<protein>
    <submittedName>
        <fullName evidence="1">Uncharacterized protein</fullName>
    </submittedName>
</protein>
<reference evidence="1" key="1">
    <citation type="journal article" date="2014" name="Front. Microbiol.">
        <title>High frequency of phylogenetically diverse reductive dehalogenase-homologous genes in deep subseafloor sedimentary metagenomes.</title>
        <authorList>
            <person name="Kawai M."/>
            <person name="Futagami T."/>
            <person name="Toyoda A."/>
            <person name="Takaki Y."/>
            <person name="Nishi S."/>
            <person name="Hori S."/>
            <person name="Arai W."/>
            <person name="Tsubouchi T."/>
            <person name="Morono Y."/>
            <person name="Uchiyama I."/>
            <person name="Ito T."/>
            <person name="Fujiyama A."/>
            <person name="Inagaki F."/>
            <person name="Takami H."/>
        </authorList>
    </citation>
    <scope>NUCLEOTIDE SEQUENCE</scope>
    <source>
        <strain evidence="1">Expedition CK06-06</strain>
    </source>
</reference>
<dbReference type="Gene3D" id="3.40.640.10">
    <property type="entry name" value="Type I PLP-dependent aspartate aminotransferase-like (Major domain)"/>
    <property type="match status" value="1"/>
</dbReference>